<proteinExistence type="predicted"/>
<dbReference type="Pfam" id="PF02148">
    <property type="entry name" value="zf-UBP"/>
    <property type="match status" value="1"/>
</dbReference>
<protein>
    <submittedName>
        <fullName evidence="5">Ring finger domain/Zn-finger in ubiquitin-hydrolases and other protein, putative</fullName>
    </submittedName>
</protein>
<dbReference type="EMBL" id="LR877164">
    <property type="protein sequence ID" value="CAD2221193.1"/>
    <property type="molecule type" value="Genomic_DNA"/>
</dbReference>
<reference evidence="5 6" key="1">
    <citation type="submission" date="2020-08" db="EMBL/GenBank/DDBJ databases">
        <authorList>
            <person name="Newling K."/>
            <person name="Davey J."/>
            <person name="Forrester S."/>
        </authorList>
    </citation>
    <scope>NUCLEOTIDE SEQUENCE [LARGE SCALE GENOMIC DNA]</scope>
    <source>
        <strain evidence="6">Crithidia deanei Carvalho (ATCC PRA-265)</strain>
    </source>
</reference>
<dbReference type="SMART" id="SM00184">
    <property type="entry name" value="RING"/>
    <property type="match status" value="1"/>
</dbReference>
<keyword evidence="6" id="KW-1185">Reference proteome</keyword>
<evidence type="ECO:0000259" key="4">
    <source>
        <dbReference type="PROSITE" id="PS50271"/>
    </source>
</evidence>
<evidence type="ECO:0000256" key="1">
    <source>
        <dbReference type="PROSITE-ProRule" id="PRU00502"/>
    </source>
</evidence>
<gene>
    <name evidence="5" type="ORF">ADEAN_000872400</name>
</gene>
<evidence type="ECO:0000256" key="2">
    <source>
        <dbReference type="SAM" id="MobiDB-lite"/>
    </source>
</evidence>
<dbReference type="GO" id="GO:0061630">
    <property type="term" value="F:ubiquitin protein ligase activity"/>
    <property type="evidence" value="ECO:0007669"/>
    <property type="project" value="TreeGrafter"/>
</dbReference>
<dbReference type="Gene3D" id="3.30.40.10">
    <property type="entry name" value="Zinc/RING finger domain, C3HC4 (zinc finger)"/>
    <property type="match status" value="2"/>
</dbReference>
<dbReference type="PROSITE" id="PS50330">
    <property type="entry name" value="UIM"/>
    <property type="match status" value="1"/>
</dbReference>
<dbReference type="GO" id="GO:0005737">
    <property type="term" value="C:cytoplasm"/>
    <property type="evidence" value="ECO:0007669"/>
    <property type="project" value="TreeGrafter"/>
</dbReference>
<dbReference type="PROSITE" id="PS50271">
    <property type="entry name" value="ZF_UBP"/>
    <property type="match status" value="1"/>
</dbReference>
<dbReference type="PANTHER" id="PTHR24007:SF7">
    <property type="entry name" value="BRCA1-ASSOCIATED PROTEIN"/>
    <property type="match status" value="1"/>
</dbReference>
<dbReference type="GO" id="GO:0016567">
    <property type="term" value="P:protein ubiquitination"/>
    <property type="evidence" value="ECO:0007669"/>
    <property type="project" value="TreeGrafter"/>
</dbReference>
<dbReference type="InterPro" id="IPR001607">
    <property type="entry name" value="Znf_UBP"/>
</dbReference>
<evidence type="ECO:0000313" key="6">
    <source>
        <dbReference type="Proteomes" id="UP000515908"/>
    </source>
</evidence>
<name>A0A7G2CRN6_9TRYP</name>
<sequence>MLKTVLEKRAAPGVNTPVDFVKDEAWMDIMGEPRKVDLLLTILDSPASEERRSTPNRTPLLNPTDAPSRMTTKVQNVLKDEICPICQVEPLTADACLVTLCQHRFHVRCYAQLPIDAADCPMCRFSLYDLLNDAKCQTCRTYDDLWTCLICGFIGCGRGRKGHSHEHYEECRHSCAMQMNTNRIWNFKTRMFLHQEIAVLFGEEKDTGGTFLGNLDFDWTGLTTKQEEEAEDEQLQLALEESKEKAVLEFYANVQKDLIKEQHEWYITEMRKRIAATGPTATVVTADHDAVFDTLESVMLAEHHHRRYLAECYVAEVRDLCTRSATEAYAISKAYRLKMTELKEQNLLLTHTVEGLQGKLVRAKERLVEAKRRGEVSRQLNKDKIAALQKELEDAFA</sequence>
<dbReference type="GO" id="GO:0008270">
    <property type="term" value="F:zinc ion binding"/>
    <property type="evidence" value="ECO:0007669"/>
    <property type="project" value="UniProtKB-KW"/>
</dbReference>
<dbReference type="SMART" id="SM00290">
    <property type="entry name" value="ZnF_UBP"/>
    <property type="match status" value="1"/>
</dbReference>
<feature type="domain" description="RING-type" evidence="3">
    <location>
        <begin position="83"/>
        <end position="124"/>
    </location>
</feature>
<evidence type="ECO:0000313" key="5">
    <source>
        <dbReference type="EMBL" id="CAD2221193.1"/>
    </source>
</evidence>
<feature type="domain" description="UBP-type" evidence="4">
    <location>
        <begin position="102"/>
        <end position="214"/>
    </location>
</feature>
<dbReference type="GO" id="GO:0007265">
    <property type="term" value="P:Ras protein signal transduction"/>
    <property type="evidence" value="ECO:0007669"/>
    <property type="project" value="TreeGrafter"/>
</dbReference>
<dbReference type="Proteomes" id="UP000515908">
    <property type="component" value="Chromosome 20"/>
</dbReference>
<dbReference type="VEuPathDB" id="TriTrypDB:ADEAN_000872400"/>
<dbReference type="PANTHER" id="PTHR24007">
    <property type="entry name" value="BRCA1-ASSOCIATED PROTEIN"/>
    <property type="match status" value="1"/>
</dbReference>
<keyword evidence="1" id="KW-0863">Zinc-finger</keyword>
<dbReference type="PROSITE" id="PS50089">
    <property type="entry name" value="ZF_RING_2"/>
    <property type="match status" value="1"/>
</dbReference>
<dbReference type="InterPro" id="IPR013083">
    <property type="entry name" value="Znf_RING/FYVE/PHD"/>
</dbReference>
<keyword evidence="1" id="KW-0862">Zinc</keyword>
<feature type="region of interest" description="Disordered" evidence="2">
    <location>
        <begin position="47"/>
        <end position="67"/>
    </location>
</feature>
<keyword evidence="1" id="KW-0479">Metal-binding</keyword>
<dbReference type="InterPro" id="IPR003903">
    <property type="entry name" value="UIM_dom"/>
</dbReference>
<dbReference type="InterPro" id="IPR001841">
    <property type="entry name" value="Znf_RING"/>
</dbReference>
<accession>A0A7G2CRN6</accession>
<dbReference type="AlphaFoldDB" id="A0A7G2CRN6"/>
<dbReference type="GO" id="GO:0016787">
    <property type="term" value="F:hydrolase activity"/>
    <property type="evidence" value="ECO:0007669"/>
    <property type="project" value="UniProtKB-KW"/>
</dbReference>
<dbReference type="SUPFAM" id="SSF57850">
    <property type="entry name" value="RING/U-box"/>
    <property type="match status" value="2"/>
</dbReference>
<dbReference type="Pfam" id="PF13639">
    <property type="entry name" value="zf-RING_2"/>
    <property type="match status" value="1"/>
</dbReference>
<keyword evidence="5" id="KW-0378">Hydrolase</keyword>
<organism evidence="5 6">
    <name type="scientific">Angomonas deanei</name>
    <dbReference type="NCBI Taxonomy" id="59799"/>
    <lineage>
        <taxon>Eukaryota</taxon>
        <taxon>Discoba</taxon>
        <taxon>Euglenozoa</taxon>
        <taxon>Kinetoplastea</taxon>
        <taxon>Metakinetoplastina</taxon>
        <taxon>Trypanosomatida</taxon>
        <taxon>Trypanosomatidae</taxon>
        <taxon>Strigomonadinae</taxon>
        <taxon>Angomonas</taxon>
    </lineage>
</organism>
<evidence type="ECO:0000259" key="3">
    <source>
        <dbReference type="PROSITE" id="PS50089"/>
    </source>
</evidence>